<evidence type="ECO:0000313" key="3">
    <source>
        <dbReference type="Proteomes" id="UP000324222"/>
    </source>
</evidence>
<organism evidence="2 3">
    <name type="scientific">Portunus trituberculatus</name>
    <name type="common">Swimming crab</name>
    <name type="synonym">Neptunus trituberculatus</name>
    <dbReference type="NCBI Taxonomy" id="210409"/>
    <lineage>
        <taxon>Eukaryota</taxon>
        <taxon>Metazoa</taxon>
        <taxon>Ecdysozoa</taxon>
        <taxon>Arthropoda</taxon>
        <taxon>Crustacea</taxon>
        <taxon>Multicrustacea</taxon>
        <taxon>Malacostraca</taxon>
        <taxon>Eumalacostraca</taxon>
        <taxon>Eucarida</taxon>
        <taxon>Decapoda</taxon>
        <taxon>Pleocyemata</taxon>
        <taxon>Brachyura</taxon>
        <taxon>Eubrachyura</taxon>
        <taxon>Portunoidea</taxon>
        <taxon>Portunidae</taxon>
        <taxon>Portuninae</taxon>
        <taxon>Portunus</taxon>
    </lineage>
</organism>
<keyword evidence="1" id="KW-0812">Transmembrane</keyword>
<keyword evidence="1" id="KW-1133">Transmembrane helix</keyword>
<keyword evidence="3" id="KW-1185">Reference proteome</keyword>
<keyword evidence="1" id="KW-0472">Membrane</keyword>
<feature type="transmembrane region" description="Helical" evidence="1">
    <location>
        <begin position="88"/>
        <end position="108"/>
    </location>
</feature>
<dbReference type="AlphaFoldDB" id="A0A5B7DPW5"/>
<reference evidence="2 3" key="1">
    <citation type="submission" date="2019-05" db="EMBL/GenBank/DDBJ databases">
        <title>Another draft genome of Portunus trituberculatus and its Hox gene families provides insights of decapod evolution.</title>
        <authorList>
            <person name="Jeong J.-H."/>
            <person name="Song I."/>
            <person name="Kim S."/>
            <person name="Choi T."/>
            <person name="Kim D."/>
            <person name="Ryu S."/>
            <person name="Kim W."/>
        </authorList>
    </citation>
    <scope>NUCLEOTIDE SEQUENCE [LARGE SCALE GENOMIC DNA]</scope>
    <source>
        <tissue evidence="2">Muscle</tissue>
    </source>
</reference>
<protein>
    <submittedName>
        <fullName evidence="2">Uncharacterized protein</fullName>
    </submittedName>
</protein>
<name>A0A5B7DPW5_PORTR</name>
<evidence type="ECO:0000256" key="1">
    <source>
        <dbReference type="SAM" id="Phobius"/>
    </source>
</evidence>
<comment type="caution">
    <text evidence="2">The sequence shown here is derived from an EMBL/GenBank/DDBJ whole genome shotgun (WGS) entry which is preliminary data.</text>
</comment>
<dbReference type="Proteomes" id="UP000324222">
    <property type="component" value="Unassembled WGS sequence"/>
</dbReference>
<dbReference type="EMBL" id="VSRR010001183">
    <property type="protein sequence ID" value="MPC23255.1"/>
    <property type="molecule type" value="Genomic_DNA"/>
</dbReference>
<proteinExistence type="predicted"/>
<accession>A0A5B7DPW5</accession>
<sequence>MTTTTNHNNNNHCCHHHYHRHHRHHHHHYLYRARCFPTQLKDLKFEPSHLLLHLPVPFLQHISPALGRKRRRKRREAKNTQRMQRRVCNRWLWLALMGVEVWGVPVGLGGGEEVGSRWDVTFLSCSSTLTTFFSRSSHSNWDKEGVAMVHIMKTQ</sequence>
<gene>
    <name evidence="2" type="ORF">E2C01_016295</name>
</gene>
<evidence type="ECO:0000313" key="2">
    <source>
        <dbReference type="EMBL" id="MPC23255.1"/>
    </source>
</evidence>